<evidence type="ECO:0000313" key="2">
    <source>
        <dbReference type="EMBL" id="GAA5062814.1"/>
    </source>
</evidence>
<dbReference type="Proteomes" id="UP001501729">
    <property type="component" value="Unassembled WGS sequence"/>
</dbReference>
<protein>
    <submittedName>
        <fullName evidence="2">Uncharacterized protein</fullName>
    </submittedName>
</protein>
<accession>A0AAV3UQ92</accession>
<dbReference type="AlphaFoldDB" id="A0AAV3UQ92"/>
<feature type="region of interest" description="Disordered" evidence="1">
    <location>
        <begin position="138"/>
        <end position="166"/>
    </location>
</feature>
<evidence type="ECO:0000313" key="3">
    <source>
        <dbReference type="Proteomes" id="UP001501729"/>
    </source>
</evidence>
<keyword evidence="3" id="KW-1185">Reference proteome</keyword>
<reference evidence="2 3" key="1">
    <citation type="journal article" date="2019" name="Int. J. Syst. Evol. Microbiol.">
        <title>The Global Catalogue of Microorganisms (GCM) 10K type strain sequencing project: providing services to taxonomists for standard genome sequencing and annotation.</title>
        <authorList>
            <consortium name="The Broad Institute Genomics Platform"/>
            <consortium name="The Broad Institute Genome Sequencing Center for Infectious Disease"/>
            <person name="Wu L."/>
            <person name="Ma J."/>
        </authorList>
    </citation>
    <scope>NUCLEOTIDE SEQUENCE [LARGE SCALE GENOMIC DNA]</scope>
    <source>
        <strain evidence="2 3">JCM 17504</strain>
    </source>
</reference>
<organism evidence="2 3">
    <name type="scientific">Haladaptatus pallidirubidus</name>
    <dbReference type="NCBI Taxonomy" id="1008152"/>
    <lineage>
        <taxon>Archaea</taxon>
        <taxon>Methanobacteriati</taxon>
        <taxon>Methanobacteriota</taxon>
        <taxon>Stenosarchaea group</taxon>
        <taxon>Halobacteria</taxon>
        <taxon>Halobacteriales</taxon>
        <taxon>Haladaptataceae</taxon>
        <taxon>Haladaptatus</taxon>
    </lineage>
</organism>
<feature type="compositionally biased region" description="Basic residues" evidence="1">
    <location>
        <begin position="144"/>
        <end position="157"/>
    </location>
</feature>
<comment type="caution">
    <text evidence="2">The sequence shown here is derived from an EMBL/GenBank/DDBJ whole genome shotgun (WGS) entry which is preliminary data.</text>
</comment>
<sequence length="190" mass="20743">MGGLGALSLATVTVEEVTASKPDERKKRIKGHIEPDTPNWVYVPFDVSDNVTELHISYDYNKSQKNLLDIGIFDSSGYELGNADGFRGWSGGERTEFMLSRSEATPGYYPGEIKAGTWNVILGPYRVGAGGSTIRLKSPFGKASRGRRSSQHLHRTTHSPIPPGGSAATFTFTKSILMATIHQKTLSKVR</sequence>
<name>A0AAV3UQ92_9EURY</name>
<dbReference type="EMBL" id="BAABKX010000024">
    <property type="protein sequence ID" value="GAA5062814.1"/>
    <property type="molecule type" value="Genomic_DNA"/>
</dbReference>
<gene>
    <name evidence="2" type="ORF">GCM10025751_50580</name>
</gene>
<evidence type="ECO:0000256" key="1">
    <source>
        <dbReference type="SAM" id="MobiDB-lite"/>
    </source>
</evidence>
<proteinExistence type="predicted"/>